<evidence type="ECO:0000256" key="3">
    <source>
        <dbReference type="SAM" id="Phobius"/>
    </source>
</evidence>
<keyword evidence="6" id="KW-1185">Reference proteome</keyword>
<evidence type="ECO:0000313" key="6">
    <source>
        <dbReference type="Proteomes" id="UP000823405"/>
    </source>
</evidence>
<keyword evidence="3" id="KW-1133">Transmembrane helix</keyword>
<feature type="domain" description="UBC core" evidence="4">
    <location>
        <begin position="16"/>
        <end position="163"/>
    </location>
</feature>
<dbReference type="Pfam" id="PF00179">
    <property type="entry name" value="UQ_con"/>
    <property type="match status" value="1"/>
</dbReference>
<feature type="region of interest" description="Disordered" evidence="2">
    <location>
        <begin position="201"/>
        <end position="342"/>
    </location>
</feature>
<dbReference type="SUPFAM" id="SSF54495">
    <property type="entry name" value="UBC-like"/>
    <property type="match status" value="1"/>
</dbReference>
<dbReference type="EMBL" id="JAAAIN010002745">
    <property type="protein sequence ID" value="KAG0290423.1"/>
    <property type="molecule type" value="Genomic_DNA"/>
</dbReference>
<dbReference type="Proteomes" id="UP000823405">
    <property type="component" value="Unassembled WGS sequence"/>
</dbReference>
<keyword evidence="3" id="KW-0812">Transmembrane</keyword>
<evidence type="ECO:0000256" key="2">
    <source>
        <dbReference type="SAM" id="MobiDB-lite"/>
    </source>
</evidence>
<dbReference type="InterPro" id="IPR050113">
    <property type="entry name" value="Ub_conjugating_enzyme"/>
</dbReference>
<dbReference type="SMART" id="SM00212">
    <property type="entry name" value="UBCc"/>
    <property type="match status" value="1"/>
</dbReference>
<evidence type="ECO:0000313" key="5">
    <source>
        <dbReference type="EMBL" id="KAG0290423.1"/>
    </source>
</evidence>
<feature type="transmembrane region" description="Helical" evidence="3">
    <location>
        <begin position="350"/>
        <end position="368"/>
    </location>
</feature>
<dbReference type="Gene3D" id="3.10.110.10">
    <property type="entry name" value="Ubiquitin Conjugating Enzyme"/>
    <property type="match status" value="1"/>
</dbReference>
<dbReference type="PROSITE" id="PS50127">
    <property type="entry name" value="UBC_2"/>
    <property type="match status" value="1"/>
</dbReference>
<dbReference type="AlphaFoldDB" id="A0A9P6QQ05"/>
<dbReference type="InterPro" id="IPR016135">
    <property type="entry name" value="UBQ-conjugating_enzyme/RWD"/>
</dbReference>
<dbReference type="OrthoDB" id="1158011at2759"/>
<organism evidence="5 6">
    <name type="scientific">Linnemannia gamsii</name>
    <dbReference type="NCBI Taxonomy" id="64522"/>
    <lineage>
        <taxon>Eukaryota</taxon>
        <taxon>Fungi</taxon>
        <taxon>Fungi incertae sedis</taxon>
        <taxon>Mucoromycota</taxon>
        <taxon>Mortierellomycotina</taxon>
        <taxon>Mortierellomycetes</taxon>
        <taxon>Mortierellales</taxon>
        <taxon>Mortierellaceae</taxon>
        <taxon>Linnemannia</taxon>
    </lineage>
</organism>
<proteinExistence type="predicted"/>
<dbReference type="FunFam" id="3.10.110.10:FF:000086">
    <property type="entry name" value="Ubiquitin-conjugating enzyme E2 J1"/>
    <property type="match status" value="1"/>
</dbReference>
<keyword evidence="1" id="KW-0833">Ubl conjugation pathway</keyword>
<reference evidence="5" key="1">
    <citation type="journal article" date="2020" name="Fungal Divers.">
        <title>Resolving the Mortierellaceae phylogeny through synthesis of multi-gene phylogenetics and phylogenomics.</title>
        <authorList>
            <person name="Vandepol N."/>
            <person name="Liber J."/>
            <person name="Desiro A."/>
            <person name="Na H."/>
            <person name="Kennedy M."/>
            <person name="Barry K."/>
            <person name="Grigoriev I.V."/>
            <person name="Miller A.N."/>
            <person name="O'Donnell K."/>
            <person name="Stajich J.E."/>
            <person name="Bonito G."/>
        </authorList>
    </citation>
    <scope>NUCLEOTIDE SEQUENCE</scope>
    <source>
        <strain evidence="5">NVP60</strain>
    </source>
</reference>
<comment type="caution">
    <text evidence="5">The sequence shown here is derived from an EMBL/GenBank/DDBJ whole genome shotgun (WGS) entry which is preliminary data.</text>
</comment>
<name>A0A9P6QQ05_9FUNG</name>
<accession>A0A9P6QQ05</accession>
<feature type="compositionally biased region" description="Low complexity" evidence="2">
    <location>
        <begin position="272"/>
        <end position="312"/>
    </location>
</feature>
<feature type="compositionally biased region" description="Low complexity" evidence="2">
    <location>
        <begin position="232"/>
        <end position="255"/>
    </location>
</feature>
<dbReference type="CDD" id="cd23799">
    <property type="entry name" value="UBCc_UBE2J"/>
    <property type="match status" value="1"/>
</dbReference>
<protein>
    <submittedName>
        <fullName evidence="5">Ubiquitin-conjugating enzyme E2 J1</fullName>
    </submittedName>
</protein>
<gene>
    <name evidence="5" type="primary">UBE2J1</name>
    <name evidence="5" type="ORF">BGZ97_006180</name>
</gene>
<evidence type="ECO:0000256" key="1">
    <source>
        <dbReference type="ARBA" id="ARBA00022786"/>
    </source>
</evidence>
<dbReference type="PANTHER" id="PTHR24067">
    <property type="entry name" value="UBIQUITIN-CONJUGATING ENZYME E2"/>
    <property type="match status" value="1"/>
</dbReference>
<keyword evidence="3" id="KW-0472">Membrane</keyword>
<evidence type="ECO:0000259" key="4">
    <source>
        <dbReference type="PROSITE" id="PS50127"/>
    </source>
</evidence>
<dbReference type="InterPro" id="IPR000608">
    <property type="entry name" value="UBC"/>
</dbReference>
<sequence length="373" mass="40163">MASLAGIPAQYNKKSSAVKRIMQEARELVREPSTDFAANPLETDIFEWHFTIRGPEETEFEGGLYHGRILLPNNYPFAPPSLMFLTPNGRFELHKKVCLSITGYHPEYWQPAWGIRTVLVAVMGFLPTQSKGAIGGLDTSVEARKALAIRSKTWMCQTCHSDMVTILPDVAPENVVKASLKADEMPPEFSFGYEADKKKVEENDAQGSSNGTGGIRPSSQASNGKELETKDSSATAPSSPTTTAASSPRTAVVSPDLAAAETRALSAKTKDSSPVTTTSTPTPTTALPTGSSEEQGSALATTSSPSPAVPTLRSAHYNSAQPQPTNPPARPHQTQEQQTQQIHRVNSSPIWLDILIIGFGGVLVALVVKRFFM</sequence>